<evidence type="ECO:0000313" key="2">
    <source>
        <dbReference type="Proteomes" id="UP000634805"/>
    </source>
</evidence>
<accession>A0A811THP6</accession>
<reference evidence="1" key="1">
    <citation type="submission" date="2020-10" db="EMBL/GenBank/DDBJ databases">
        <authorList>
            <person name="Hahn C.J."/>
            <person name="Laso-Perez R."/>
            <person name="Vulcano F."/>
            <person name="Vaziourakis K.-M."/>
            <person name="Stokke R."/>
            <person name="Steen I.H."/>
            <person name="Teske A."/>
            <person name="Boetius A."/>
            <person name="Liebeke M."/>
            <person name="Amann R."/>
            <person name="Knittel K."/>
        </authorList>
    </citation>
    <scope>NUCLEOTIDE SEQUENCE</scope>
    <source>
        <strain evidence="1">Gfbio:e3339647-f889-4370-9287-4fb5cb688e4c:AG392D22_GoMArc1</strain>
    </source>
</reference>
<dbReference type="InterPro" id="IPR036439">
    <property type="entry name" value="Dockerin_dom_sf"/>
</dbReference>
<name>A0A811THP6_9EURY</name>
<dbReference type="SUPFAM" id="SSF63446">
    <property type="entry name" value="Type I dockerin domain"/>
    <property type="match status" value="1"/>
</dbReference>
<dbReference type="InterPro" id="IPR002105">
    <property type="entry name" value="Dockerin_1_rpt"/>
</dbReference>
<dbReference type="Proteomes" id="UP000634805">
    <property type="component" value="Unassembled WGS sequence"/>
</dbReference>
<dbReference type="Pfam" id="PF00404">
    <property type="entry name" value="Dockerin_1"/>
    <property type="match status" value="1"/>
</dbReference>
<dbReference type="CDD" id="cd14256">
    <property type="entry name" value="Dockerin_I"/>
    <property type="match status" value="1"/>
</dbReference>
<dbReference type="GO" id="GO:0000272">
    <property type="term" value="P:polysaccharide catabolic process"/>
    <property type="evidence" value="ECO:0007669"/>
    <property type="project" value="InterPro"/>
</dbReference>
<dbReference type="EMBL" id="CAJHIS010000046">
    <property type="protein sequence ID" value="CAD6495010.1"/>
    <property type="molecule type" value="Genomic_DNA"/>
</dbReference>
<proteinExistence type="predicted"/>
<protein>
    <recommendedName>
        <fullName evidence="3">Dockerin domain-containing protein</fullName>
    </recommendedName>
</protein>
<organism evidence="1 2">
    <name type="scientific">Candidatus Argoarchaeum ethanivorans</name>
    <dbReference type="NCBI Taxonomy" id="2608793"/>
    <lineage>
        <taxon>Archaea</taxon>
        <taxon>Methanobacteriati</taxon>
        <taxon>Methanobacteriota</taxon>
        <taxon>Stenosarchaea group</taxon>
        <taxon>Methanomicrobia</taxon>
        <taxon>Methanosarcinales</taxon>
        <taxon>Methanosarcinales incertae sedis</taxon>
        <taxon>GOM Arc I cluster</taxon>
        <taxon>Candidatus Argoarchaeum</taxon>
    </lineage>
</organism>
<dbReference type="GO" id="GO:0004553">
    <property type="term" value="F:hydrolase activity, hydrolyzing O-glycosyl compounds"/>
    <property type="evidence" value="ECO:0007669"/>
    <property type="project" value="InterPro"/>
</dbReference>
<dbReference type="Gene3D" id="1.10.1330.10">
    <property type="entry name" value="Dockerin domain"/>
    <property type="match status" value="1"/>
</dbReference>
<dbReference type="AlphaFoldDB" id="A0A811THP6"/>
<comment type="caution">
    <text evidence="1">The sequence shown here is derived from an EMBL/GenBank/DDBJ whole genome shotgun (WGS) entry which is preliminary data.</text>
</comment>
<evidence type="ECO:0000313" key="1">
    <source>
        <dbReference type="EMBL" id="CAD6495010.1"/>
    </source>
</evidence>
<gene>
    <name evidence="1" type="ORF">EMLJLAPB_01096</name>
</gene>
<sequence>MNNIFKLGLIIAIALLSIPSAAAPQDPYPLDGYVVFTNGTPVGAGANVTFMNMATGEVVYANSYPSGVYTNDAGNFPSGYTNGDTIAYFTVFGEYTNTTSHVINITAGSHTMNIFLEPPKGDLDGDSQITSTDAAIALQIAVGSRPFDDAADVSGDGRVSSLDALMILQKVTLENY</sequence>
<evidence type="ECO:0008006" key="3">
    <source>
        <dbReference type="Google" id="ProtNLM"/>
    </source>
</evidence>